<accession>A0A2T4BZ19</accession>
<gene>
    <name evidence="1" type="ORF">M440DRAFT_1402994</name>
</gene>
<evidence type="ECO:0000313" key="2">
    <source>
        <dbReference type="Proteomes" id="UP000240760"/>
    </source>
</evidence>
<sequence length="121" mass="13656">MFHTKGFRISSQPSPLPPPLFFTPKPSTSWHSDALETIKRLFTMCCGSRTAYRASDAAVGVLEEKKNKDEEDWEPLIEGGVEEDKKKKKLEVLRISFPRHAAASFLKTGTSRGMMEANWVL</sequence>
<keyword evidence="2" id="KW-1185">Reference proteome</keyword>
<evidence type="ECO:0000313" key="1">
    <source>
        <dbReference type="EMBL" id="PTB74505.1"/>
    </source>
</evidence>
<reference evidence="1 2" key="1">
    <citation type="submission" date="2016-07" db="EMBL/GenBank/DDBJ databases">
        <title>Multiple horizontal gene transfer events from other fungi enriched the ability of initially mycotrophic Trichoderma (Ascomycota) to feed on dead plant biomass.</title>
        <authorList>
            <consortium name="DOE Joint Genome Institute"/>
            <person name="Aerts A."/>
            <person name="Atanasova L."/>
            <person name="Chenthamara K."/>
            <person name="Zhang J."/>
            <person name="Grujic M."/>
            <person name="Henrissat B."/>
            <person name="Kuo A."/>
            <person name="Salamov A."/>
            <person name="Lipzen A."/>
            <person name="Labutti K."/>
            <person name="Barry K."/>
            <person name="Miao Y."/>
            <person name="Rahimi M.J."/>
            <person name="Shen Q."/>
            <person name="Grigoriev I.V."/>
            <person name="Kubicek C.P."/>
            <person name="Druzhinina I.S."/>
        </authorList>
    </citation>
    <scope>NUCLEOTIDE SEQUENCE [LARGE SCALE GENOMIC DNA]</scope>
    <source>
        <strain evidence="1 2">ATCC 18648</strain>
    </source>
</reference>
<organism evidence="1 2">
    <name type="scientific">Trichoderma longibrachiatum ATCC 18648</name>
    <dbReference type="NCBI Taxonomy" id="983965"/>
    <lineage>
        <taxon>Eukaryota</taxon>
        <taxon>Fungi</taxon>
        <taxon>Dikarya</taxon>
        <taxon>Ascomycota</taxon>
        <taxon>Pezizomycotina</taxon>
        <taxon>Sordariomycetes</taxon>
        <taxon>Hypocreomycetidae</taxon>
        <taxon>Hypocreales</taxon>
        <taxon>Hypocreaceae</taxon>
        <taxon>Trichoderma</taxon>
    </lineage>
</organism>
<protein>
    <submittedName>
        <fullName evidence="1">Uncharacterized protein</fullName>
    </submittedName>
</protein>
<name>A0A2T4BZ19_TRILO</name>
<dbReference type="EMBL" id="KZ679135">
    <property type="protein sequence ID" value="PTB74505.1"/>
    <property type="molecule type" value="Genomic_DNA"/>
</dbReference>
<dbReference type="AlphaFoldDB" id="A0A2T4BZ19"/>
<dbReference type="OrthoDB" id="4898381at2759"/>
<proteinExistence type="predicted"/>
<dbReference type="Proteomes" id="UP000240760">
    <property type="component" value="Unassembled WGS sequence"/>
</dbReference>